<dbReference type="PANTHER" id="PTHR43318:SF2">
    <property type="entry name" value="UDP-N-ACETYLGLUCOSAMINE 4,6-DEHYDRATASE (INVERTING)"/>
    <property type="match status" value="1"/>
</dbReference>
<dbReference type="Pfam" id="PF02719">
    <property type="entry name" value="Polysacc_synt_2"/>
    <property type="match status" value="1"/>
</dbReference>
<sequence>MNFYKDKTILVTGGAGSIGSEIVRKISELEPKVIRVFDNDETALFNVSTKVDPSQRILRPLYGDIGNVDRLDMAMEDVDIVFHTAAMKHVPICEYNPFEAIKTNVIGTQNVIQAALNHNVDKFILISTDKAVNPLNVMGTTKQLAEKLVISSNHYRGNKRTKLSCVRFGNVMNSRGSVVPIFLEQIKMGGPVTVTNPDMTRFMMTIPEAVDFILHSAEIAMGREIFIKKMKSVRLCDLADIMIDHFASKLNYDPDAIEIEVIGKRDGEKVSEELFSTDEVGYVYENDEIYVILPQYNISQNPEKTAVDRGSFSKIENRDYSSNKGVFLDDDELHKYLDNIFDVSF</sequence>
<dbReference type="AlphaFoldDB" id="A0A9E7PLA9"/>
<accession>A0A9E7PLA9</accession>
<gene>
    <name evidence="3" type="ORF">L6E24_13030</name>
</gene>
<evidence type="ECO:0000259" key="2">
    <source>
        <dbReference type="Pfam" id="PF02719"/>
    </source>
</evidence>
<dbReference type="Proteomes" id="UP001060368">
    <property type="component" value="Chromosome"/>
</dbReference>
<reference evidence="3" key="1">
    <citation type="submission" date="2022-04" db="EMBL/GenBank/DDBJ databases">
        <title>Complete genome of Methanoplanus endosymbiosus DSM 3599.</title>
        <authorList>
            <person name="Chen S.-C."/>
            <person name="You Y.-T."/>
            <person name="Zhou Y.-Z."/>
            <person name="Lai M.-C."/>
        </authorList>
    </citation>
    <scope>NUCLEOTIDE SEQUENCE</scope>
    <source>
        <strain evidence="3">DSM 3599</strain>
    </source>
</reference>
<comment type="similarity">
    <text evidence="1">Belongs to the polysaccharide synthase family.</text>
</comment>
<dbReference type="InterPro" id="IPR036291">
    <property type="entry name" value="NAD(P)-bd_dom_sf"/>
</dbReference>
<dbReference type="GeneID" id="74308643"/>
<dbReference type="Gene3D" id="3.40.50.720">
    <property type="entry name" value="NAD(P)-binding Rossmann-like Domain"/>
    <property type="match status" value="1"/>
</dbReference>
<evidence type="ECO:0000313" key="4">
    <source>
        <dbReference type="Proteomes" id="UP001060368"/>
    </source>
</evidence>
<proteinExistence type="inferred from homology"/>
<dbReference type="KEGG" id="mend:L6E24_13030"/>
<dbReference type="EMBL" id="CP096115">
    <property type="protein sequence ID" value="UUX92254.1"/>
    <property type="molecule type" value="Genomic_DNA"/>
</dbReference>
<name>A0A9E7PLA9_9EURY</name>
<dbReference type="SUPFAM" id="SSF51735">
    <property type="entry name" value="NAD(P)-binding Rossmann-fold domains"/>
    <property type="match status" value="1"/>
</dbReference>
<evidence type="ECO:0000313" key="3">
    <source>
        <dbReference type="EMBL" id="UUX92254.1"/>
    </source>
</evidence>
<dbReference type="CDD" id="cd05237">
    <property type="entry name" value="UDP_invert_4-6DH_SDR_e"/>
    <property type="match status" value="1"/>
</dbReference>
<keyword evidence="4" id="KW-1185">Reference proteome</keyword>
<evidence type="ECO:0000256" key="1">
    <source>
        <dbReference type="ARBA" id="ARBA00007430"/>
    </source>
</evidence>
<dbReference type="InterPro" id="IPR003869">
    <property type="entry name" value="Polysac_CapD-like"/>
</dbReference>
<organism evidence="3 4">
    <name type="scientific">Methanoplanus endosymbiosus</name>
    <dbReference type="NCBI Taxonomy" id="33865"/>
    <lineage>
        <taxon>Archaea</taxon>
        <taxon>Methanobacteriati</taxon>
        <taxon>Methanobacteriota</taxon>
        <taxon>Stenosarchaea group</taxon>
        <taxon>Methanomicrobia</taxon>
        <taxon>Methanomicrobiales</taxon>
        <taxon>Methanomicrobiaceae</taxon>
        <taxon>Methanoplanus</taxon>
    </lineage>
</organism>
<protein>
    <submittedName>
        <fullName evidence="3">Polysaccharide biosynthesis protein</fullName>
    </submittedName>
</protein>
<dbReference type="PANTHER" id="PTHR43318">
    <property type="entry name" value="UDP-N-ACETYLGLUCOSAMINE 4,6-DEHYDRATASE"/>
    <property type="match status" value="1"/>
</dbReference>
<feature type="domain" description="Polysaccharide biosynthesis protein CapD-like" evidence="2">
    <location>
        <begin position="9"/>
        <end position="292"/>
    </location>
</feature>
<dbReference type="RefSeq" id="WP_257742403.1">
    <property type="nucleotide sequence ID" value="NZ_CP096115.1"/>
</dbReference>
<dbReference type="InterPro" id="IPR051203">
    <property type="entry name" value="Polysaccharide_Synthase-Rel"/>
</dbReference>